<dbReference type="EMBL" id="HG806386">
    <property type="protein sequence ID" value="CDW58647.1"/>
    <property type="molecule type" value="Genomic_DNA"/>
</dbReference>
<reference evidence="3" key="1">
    <citation type="submission" date="2014-01" db="EMBL/GenBank/DDBJ databases">
        <authorList>
            <person name="Aslett M."/>
        </authorList>
    </citation>
    <scope>NUCLEOTIDE SEQUENCE</scope>
</reference>
<evidence type="ECO:0000259" key="2">
    <source>
        <dbReference type="Pfam" id="PF03016"/>
    </source>
</evidence>
<organism evidence="3 4">
    <name type="scientific">Trichuris trichiura</name>
    <name type="common">Whipworm</name>
    <name type="synonym">Trichocephalus trichiurus</name>
    <dbReference type="NCBI Taxonomy" id="36087"/>
    <lineage>
        <taxon>Eukaryota</taxon>
        <taxon>Metazoa</taxon>
        <taxon>Ecdysozoa</taxon>
        <taxon>Nematoda</taxon>
        <taxon>Enoplea</taxon>
        <taxon>Dorylaimia</taxon>
        <taxon>Trichinellida</taxon>
        <taxon>Trichuridae</taxon>
        <taxon>Trichuris</taxon>
    </lineage>
</organism>
<dbReference type="GO" id="GO:0005794">
    <property type="term" value="C:Golgi apparatus"/>
    <property type="evidence" value="ECO:0007669"/>
    <property type="project" value="TreeGrafter"/>
</dbReference>
<dbReference type="GO" id="GO:0050509">
    <property type="term" value="F:N-acetylglucosaminyl-proteoglycan 4-beta-glucuronosyltransferase activity"/>
    <property type="evidence" value="ECO:0007669"/>
    <property type="project" value="TreeGrafter"/>
</dbReference>
<comment type="similarity">
    <text evidence="1">Belongs to the glycosyltransferase 47 family.</text>
</comment>
<evidence type="ECO:0000256" key="1">
    <source>
        <dbReference type="ARBA" id="ARBA00010271"/>
    </source>
</evidence>
<sequence>MYSRKVSSQSHFFAYENGNRVCAKKSDGESIVHERKAILSGAKPNRFDQPLPLDNGYSQDQDVHHQLDDIIDGTEKKIKEASDSLHKSAFAHKSDAVCVAPEEELLNRKKQREPVIFINKIPTNDTYDDDAPFQLDCRWWSCFNPYNCLNHPSGRLTLRLLGSNGTPPWSISTDFVSLMTKSSYFVSNCDDPCLVIGVLSSSSADREMELKRLKSLWRWNGGENVLIFDLLNDSTLGQHSKTLLRTGKAALASCQIRWYLYRPFFDVKVPCVSSDVTPQPKSRSLERQKANRPWTLISAQEVFPLHIKRVLTRLVARHSSNFSFWLPCKLNSERQELCDQRGYSFPYVDVLLKSEFCLILDDSGNAMVMLSRSLQHGCIPVIVGDRNVLPFEEIIDWAE</sequence>
<dbReference type="Proteomes" id="UP000030665">
    <property type="component" value="Unassembled WGS sequence"/>
</dbReference>
<reference evidence="3" key="2">
    <citation type="submission" date="2014-03" db="EMBL/GenBank/DDBJ databases">
        <title>The whipworm genome and dual-species transcriptomics of an intimate host-pathogen interaction.</title>
        <authorList>
            <person name="Foth B.J."/>
            <person name="Tsai I.J."/>
            <person name="Reid A.J."/>
            <person name="Bancroft A.J."/>
            <person name="Nichol S."/>
            <person name="Tracey A."/>
            <person name="Holroyd N."/>
            <person name="Cotton J.A."/>
            <person name="Stanley E.J."/>
            <person name="Zarowiecki M."/>
            <person name="Liu J.Z."/>
            <person name="Huckvale T."/>
            <person name="Cooper P.J."/>
            <person name="Grencis R.K."/>
            <person name="Berriman M."/>
        </authorList>
    </citation>
    <scope>NUCLEOTIDE SEQUENCE [LARGE SCALE GENOMIC DNA]</scope>
</reference>
<dbReference type="InterPro" id="IPR040911">
    <property type="entry name" value="Exostosin_GT47"/>
</dbReference>
<dbReference type="Pfam" id="PF03016">
    <property type="entry name" value="Exostosin_GT47"/>
    <property type="match status" value="1"/>
</dbReference>
<dbReference type="OrthoDB" id="5954868at2759"/>
<dbReference type="PANTHER" id="PTHR11062">
    <property type="entry name" value="EXOSTOSIN HEPARAN SULFATE GLYCOSYLTRANSFERASE -RELATED"/>
    <property type="match status" value="1"/>
</dbReference>
<protein>
    <submittedName>
        <fullName evidence="3">Exostosin domain containing protein</fullName>
    </submittedName>
</protein>
<keyword evidence="4" id="KW-1185">Reference proteome</keyword>
<gene>
    <name evidence="3" type="ORF">TTRE_0000697101</name>
</gene>
<dbReference type="PANTHER" id="PTHR11062:SF381">
    <property type="entry name" value="EXOSTOSIN-2"/>
    <property type="match status" value="1"/>
</dbReference>
<dbReference type="GO" id="GO:0008375">
    <property type="term" value="F:acetylglucosaminyltransferase activity"/>
    <property type="evidence" value="ECO:0007669"/>
    <property type="project" value="TreeGrafter"/>
</dbReference>
<dbReference type="AlphaFoldDB" id="A0A077ZE64"/>
<accession>A0A077ZE64</accession>
<proteinExistence type="inferred from homology"/>
<evidence type="ECO:0000313" key="3">
    <source>
        <dbReference type="EMBL" id="CDW58647.1"/>
    </source>
</evidence>
<name>A0A077ZE64_TRITR</name>
<dbReference type="STRING" id="36087.A0A077ZE64"/>
<dbReference type="InterPro" id="IPR004263">
    <property type="entry name" value="Exostosin"/>
</dbReference>
<feature type="domain" description="Exostosin GT47" evidence="2">
    <location>
        <begin position="207"/>
        <end position="399"/>
    </location>
</feature>
<dbReference type="GO" id="GO:0015012">
    <property type="term" value="P:heparan sulfate proteoglycan biosynthetic process"/>
    <property type="evidence" value="ECO:0007669"/>
    <property type="project" value="UniProtKB-ARBA"/>
</dbReference>
<evidence type="ECO:0000313" key="4">
    <source>
        <dbReference type="Proteomes" id="UP000030665"/>
    </source>
</evidence>